<gene>
    <name evidence="1" type="ORF">HRUBRA_01502</name>
</gene>
<sequence>MPDSSAGILRLPQQDLASFDFFALEPAAAEAWAARLPGGNPVKGASMLRDALSALNRVVLAPPQRFAILEALRAPLQQLSGALTQALIADNSVISEHTQQRSELVSDLCELGAAGYALVAVNTIRRPDAIEGTNPARLACEALQRAVTCRCEELLQYHLLYRPVPLNHWAMLHHLYALAERQQLANLPVTDPLTGGETSIADEYLPGILLACCKTNQLRQQDTLATFRALRHWRGLARLEDPAVGEGLLFVDLGTDRQPGYSALQPQPLGGGQRYLNTSALVKHLGDLRARSGHGGYSLDRETRLDGHLCAHLARALGEVSQRHFNRQPARHQLWIATGLSAVHYYVAGERGLDQVLHGDDYEAPTAEDFSQNPFLAASDGGDVWQQANPEEDFEDDKDDAELELAIDADALAAAEGPGSTPRRYTVFTVESANVSPGGYCVEWTGLPDGVSIGGVVALREQQQGESDWSIAVIRWISQVKNAPTLLGLELLSPRGTAYAAQVRLPDGGYSRPIRVILLPEIALVGQPHTLLAPRLVFKENQKIILARKDEAFLVKLKRQIASTAAFGQFDFEYRRQLDDDLDAGRDALAASQFESVWDDL</sequence>
<dbReference type="RefSeq" id="WP_035517429.1">
    <property type="nucleotide sequence ID" value="NZ_KN234779.1"/>
</dbReference>
<dbReference type="Proteomes" id="UP000029640">
    <property type="component" value="Unassembled WGS sequence"/>
</dbReference>
<evidence type="ECO:0000313" key="1">
    <source>
        <dbReference type="EMBL" id="KGE03885.1"/>
    </source>
</evidence>
<name>A0A095VR76_9GAMM</name>
<proteinExistence type="predicted"/>
<dbReference type="AlphaFoldDB" id="A0A095VR76"/>
<organism evidence="1 2">
    <name type="scientific">Pseudohaliea rubra DSM 19751</name>
    <dbReference type="NCBI Taxonomy" id="1265313"/>
    <lineage>
        <taxon>Bacteria</taxon>
        <taxon>Pseudomonadati</taxon>
        <taxon>Pseudomonadota</taxon>
        <taxon>Gammaproteobacteria</taxon>
        <taxon>Cellvibrionales</taxon>
        <taxon>Halieaceae</taxon>
        <taxon>Pseudohaliea</taxon>
    </lineage>
</organism>
<keyword evidence="2" id="KW-1185">Reference proteome</keyword>
<dbReference type="STRING" id="1265313.HRUBRA_01502"/>
<reference evidence="1 2" key="1">
    <citation type="journal article" date="2014" name="Genome Announc.">
        <title>Genome Sequence of Gammaproteobacterial Pseudohaliea rubra Type Strain DSM 19751, Isolated from Coastal Seawater of the Mediterranean Sea.</title>
        <authorList>
            <person name="Spring S."/>
            <person name="Fiebig A."/>
            <person name="Riedel T."/>
            <person name="Goker M."/>
            <person name="Klenk H.P."/>
        </authorList>
    </citation>
    <scope>NUCLEOTIDE SEQUENCE [LARGE SCALE GENOMIC DNA]</scope>
    <source>
        <strain evidence="1 2">DSM 19751</strain>
    </source>
</reference>
<dbReference type="HOGENOM" id="CLU_031627_1_0_6"/>
<evidence type="ECO:0000313" key="2">
    <source>
        <dbReference type="Proteomes" id="UP000029640"/>
    </source>
</evidence>
<dbReference type="EMBL" id="AUVB01000043">
    <property type="protein sequence ID" value="KGE03885.1"/>
    <property type="molecule type" value="Genomic_DNA"/>
</dbReference>
<dbReference type="eggNOG" id="ENOG502Z85G">
    <property type="taxonomic scope" value="Bacteria"/>
</dbReference>
<accession>A0A095VR76</accession>
<comment type="caution">
    <text evidence="1">The sequence shown here is derived from an EMBL/GenBank/DDBJ whole genome shotgun (WGS) entry which is preliminary data.</text>
</comment>
<protein>
    <submittedName>
        <fullName evidence="1">Molecular chaperone</fullName>
    </submittedName>
</protein>